<dbReference type="InterPro" id="IPR029056">
    <property type="entry name" value="Ribokinase-like"/>
</dbReference>
<accession>A0A917FUG8</accession>
<dbReference type="AlphaFoldDB" id="A0A917FUG8"/>
<proteinExistence type="predicted"/>
<dbReference type="InterPro" id="IPR011611">
    <property type="entry name" value="PfkB_dom"/>
</dbReference>
<name>A0A917FUG8_9BACI</name>
<evidence type="ECO:0000313" key="2">
    <source>
        <dbReference type="EMBL" id="GGG10057.1"/>
    </source>
</evidence>
<feature type="domain" description="Carbohydrate kinase PfkB" evidence="1">
    <location>
        <begin position="5"/>
        <end position="78"/>
    </location>
</feature>
<dbReference type="Gene3D" id="3.40.1190.20">
    <property type="match status" value="1"/>
</dbReference>
<protein>
    <recommendedName>
        <fullName evidence="1">Carbohydrate kinase PfkB domain-containing protein</fullName>
    </recommendedName>
</protein>
<comment type="caution">
    <text evidence="2">The sequence shown here is derived from an EMBL/GenBank/DDBJ whole genome shotgun (WGS) entry which is preliminary data.</text>
</comment>
<evidence type="ECO:0000313" key="3">
    <source>
        <dbReference type="Proteomes" id="UP000616608"/>
    </source>
</evidence>
<dbReference type="SUPFAM" id="SSF53613">
    <property type="entry name" value="Ribokinase-like"/>
    <property type="match status" value="1"/>
</dbReference>
<keyword evidence="3" id="KW-1185">Reference proteome</keyword>
<dbReference type="EMBL" id="BMJT01000001">
    <property type="protein sequence ID" value="GGG10057.1"/>
    <property type="molecule type" value="Genomic_DNA"/>
</dbReference>
<sequence>MKDNEHILVYGDAFVDYIADDATNTTFTTYMGGATINVATGISRIGAPSSLITITGDDQTSQFVRDELAKEGVDTTMSQLSVSVVYTYT</sequence>
<gene>
    <name evidence="2" type="ORF">GCM10007425_00490</name>
</gene>
<dbReference type="Proteomes" id="UP000616608">
    <property type="component" value="Unassembled WGS sequence"/>
</dbReference>
<organism evidence="2 3">
    <name type="scientific">Lysinibacillus alkalisoli</name>
    <dbReference type="NCBI Taxonomy" id="1911548"/>
    <lineage>
        <taxon>Bacteria</taxon>
        <taxon>Bacillati</taxon>
        <taxon>Bacillota</taxon>
        <taxon>Bacilli</taxon>
        <taxon>Bacillales</taxon>
        <taxon>Bacillaceae</taxon>
        <taxon>Lysinibacillus</taxon>
    </lineage>
</organism>
<reference evidence="2" key="1">
    <citation type="journal article" date="2014" name="Int. J. Syst. Evol. Microbiol.">
        <title>Complete genome sequence of Corynebacterium casei LMG S-19264T (=DSM 44701T), isolated from a smear-ripened cheese.</title>
        <authorList>
            <consortium name="US DOE Joint Genome Institute (JGI-PGF)"/>
            <person name="Walter F."/>
            <person name="Albersmeier A."/>
            <person name="Kalinowski J."/>
            <person name="Ruckert C."/>
        </authorList>
    </citation>
    <scope>NUCLEOTIDE SEQUENCE</scope>
    <source>
        <strain evidence="2">CGMCC 1.15760</strain>
    </source>
</reference>
<reference evidence="2" key="2">
    <citation type="submission" date="2020-09" db="EMBL/GenBank/DDBJ databases">
        <authorList>
            <person name="Sun Q."/>
            <person name="Zhou Y."/>
        </authorList>
    </citation>
    <scope>NUCLEOTIDE SEQUENCE</scope>
    <source>
        <strain evidence="2">CGMCC 1.15760</strain>
    </source>
</reference>
<evidence type="ECO:0000259" key="1">
    <source>
        <dbReference type="Pfam" id="PF00294"/>
    </source>
</evidence>
<dbReference type="Pfam" id="PF00294">
    <property type="entry name" value="PfkB"/>
    <property type="match status" value="1"/>
</dbReference>